<proteinExistence type="inferred from homology"/>
<accession>A0A8J3F704</accession>
<evidence type="ECO:0000256" key="6">
    <source>
        <dbReference type="ARBA" id="ARBA00023049"/>
    </source>
</evidence>
<keyword evidence="3" id="KW-0479">Metal-binding</keyword>
<name>A0A8J3F704_9ACTN</name>
<dbReference type="InterPro" id="IPR010994">
    <property type="entry name" value="RuvA_2-like"/>
</dbReference>
<dbReference type="Proteomes" id="UP000649739">
    <property type="component" value="Unassembled WGS sequence"/>
</dbReference>
<comment type="caution">
    <text evidence="10">The sequence shown here is derived from an EMBL/GenBank/DDBJ whole genome shotgun (WGS) entry which is preliminary data.</text>
</comment>
<dbReference type="Pfam" id="PF04002">
    <property type="entry name" value="RadC"/>
    <property type="match status" value="1"/>
</dbReference>
<dbReference type="GO" id="GO:0008237">
    <property type="term" value="F:metallopeptidase activity"/>
    <property type="evidence" value="ECO:0007669"/>
    <property type="project" value="UniProtKB-KW"/>
</dbReference>
<feature type="region of interest" description="Disordered" evidence="8">
    <location>
        <begin position="1"/>
        <end position="20"/>
    </location>
</feature>
<evidence type="ECO:0000256" key="5">
    <source>
        <dbReference type="ARBA" id="ARBA00022833"/>
    </source>
</evidence>
<dbReference type="Gene3D" id="1.10.150.20">
    <property type="entry name" value="5' to 3' exonuclease, C-terminal subdomain"/>
    <property type="match status" value="1"/>
</dbReference>
<dbReference type="GO" id="GO:0046872">
    <property type="term" value="F:metal ion binding"/>
    <property type="evidence" value="ECO:0007669"/>
    <property type="project" value="UniProtKB-KW"/>
</dbReference>
<keyword evidence="11" id="KW-1185">Reference proteome</keyword>
<keyword evidence="2" id="KW-0645">Protease</keyword>
<evidence type="ECO:0000256" key="7">
    <source>
        <dbReference type="RuleBase" id="RU003797"/>
    </source>
</evidence>
<dbReference type="EMBL" id="BMQB01000001">
    <property type="protein sequence ID" value="GGJ74216.1"/>
    <property type="molecule type" value="Genomic_DNA"/>
</dbReference>
<dbReference type="Pfam" id="PF20582">
    <property type="entry name" value="UPF0758_N"/>
    <property type="match status" value="1"/>
</dbReference>
<feature type="compositionally biased region" description="Basic and acidic residues" evidence="8">
    <location>
        <begin position="8"/>
        <end position="17"/>
    </location>
</feature>
<dbReference type="InterPro" id="IPR001405">
    <property type="entry name" value="UPF0758"/>
</dbReference>
<dbReference type="SUPFAM" id="SSF102712">
    <property type="entry name" value="JAB1/MPN domain"/>
    <property type="match status" value="1"/>
</dbReference>
<gene>
    <name evidence="10" type="primary">radC</name>
    <name evidence="10" type="ORF">GCM10010123_00230</name>
</gene>
<reference evidence="10" key="1">
    <citation type="journal article" date="2014" name="Int. J. Syst. Evol. Microbiol.">
        <title>Complete genome sequence of Corynebacterium casei LMG S-19264T (=DSM 44701T), isolated from a smear-ripened cheese.</title>
        <authorList>
            <consortium name="US DOE Joint Genome Institute (JGI-PGF)"/>
            <person name="Walter F."/>
            <person name="Albersmeier A."/>
            <person name="Kalinowski J."/>
            <person name="Ruckert C."/>
        </authorList>
    </citation>
    <scope>NUCLEOTIDE SEQUENCE</scope>
    <source>
        <strain evidence="10">JCM 3090</strain>
    </source>
</reference>
<organism evidence="10 11">
    <name type="scientific">Pilimelia anulata</name>
    <dbReference type="NCBI Taxonomy" id="53371"/>
    <lineage>
        <taxon>Bacteria</taxon>
        <taxon>Bacillati</taxon>
        <taxon>Actinomycetota</taxon>
        <taxon>Actinomycetes</taxon>
        <taxon>Micromonosporales</taxon>
        <taxon>Micromonosporaceae</taxon>
        <taxon>Pilimelia</taxon>
    </lineage>
</organism>
<comment type="similarity">
    <text evidence="1 7">Belongs to the UPF0758 family.</text>
</comment>
<evidence type="ECO:0000256" key="2">
    <source>
        <dbReference type="ARBA" id="ARBA00022670"/>
    </source>
</evidence>
<dbReference type="InterPro" id="IPR025657">
    <property type="entry name" value="RadC_JAB"/>
</dbReference>
<dbReference type="PANTHER" id="PTHR30471:SF3">
    <property type="entry name" value="UPF0758 PROTEIN YEES-RELATED"/>
    <property type="match status" value="1"/>
</dbReference>
<evidence type="ECO:0000256" key="1">
    <source>
        <dbReference type="ARBA" id="ARBA00010243"/>
    </source>
</evidence>
<evidence type="ECO:0000313" key="10">
    <source>
        <dbReference type="EMBL" id="GGJ74216.1"/>
    </source>
</evidence>
<keyword evidence="5" id="KW-0862">Zinc</keyword>
<evidence type="ECO:0000259" key="9">
    <source>
        <dbReference type="PROSITE" id="PS50249"/>
    </source>
</evidence>
<keyword evidence="6" id="KW-0482">Metalloprotease</keyword>
<dbReference type="InterPro" id="IPR046778">
    <property type="entry name" value="UPF0758_N"/>
</dbReference>
<dbReference type="SUPFAM" id="SSF47781">
    <property type="entry name" value="RuvA domain 2-like"/>
    <property type="match status" value="1"/>
</dbReference>
<evidence type="ECO:0000256" key="4">
    <source>
        <dbReference type="ARBA" id="ARBA00022801"/>
    </source>
</evidence>
<keyword evidence="4" id="KW-0378">Hydrolase</keyword>
<evidence type="ECO:0000313" key="11">
    <source>
        <dbReference type="Proteomes" id="UP000649739"/>
    </source>
</evidence>
<protein>
    <submittedName>
        <fullName evidence="10">DNA repair protein RadC</fullName>
    </submittedName>
</protein>
<dbReference type="PANTHER" id="PTHR30471">
    <property type="entry name" value="DNA REPAIR PROTEIN RADC"/>
    <property type="match status" value="1"/>
</dbReference>
<dbReference type="Gene3D" id="3.40.140.10">
    <property type="entry name" value="Cytidine Deaminase, domain 2"/>
    <property type="match status" value="1"/>
</dbReference>
<dbReference type="AlphaFoldDB" id="A0A8J3F704"/>
<evidence type="ECO:0000256" key="8">
    <source>
        <dbReference type="SAM" id="MobiDB-lite"/>
    </source>
</evidence>
<dbReference type="InterPro" id="IPR037518">
    <property type="entry name" value="MPN"/>
</dbReference>
<evidence type="ECO:0000256" key="3">
    <source>
        <dbReference type="ARBA" id="ARBA00022723"/>
    </source>
</evidence>
<dbReference type="NCBIfam" id="TIGR00608">
    <property type="entry name" value="radc"/>
    <property type="match status" value="1"/>
</dbReference>
<sequence>MRIADLPATDRPRERLHAHGPGALADRELLAILLGTGAAPGRGAHQLAAQLLARYGSLAALARAHPAELTTVHGVGPAKAALLAAAGELARRSQRPTAPPVIRGTSDIVSVAGPLLYGRNRERLALVVCDSRNRVTSCEVISEGGAGRTLLPIREIAVAVLRRDGAAFALAHNHPDGDVTPSAADRAATARIADVANATDLRFLDHVVVTDTQWRRIA</sequence>
<reference evidence="10" key="2">
    <citation type="submission" date="2020-09" db="EMBL/GenBank/DDBJ databases">
        <authorList>
            <person name="Sun Q."/>
            <person name="Ohkuma M."/>
        </authorList>
    </citation>
    <scope>NUCLEOTIDE SEQUENCE</scope>
    <source>
        <strain evidence="10">JCM 3090</strain>
    </source>
</reference>
<dbReference type="PROSITE" id="PS50249">
    <property type="entry name" value="MPN"/>
    <property type="match status" value="1"/>
</dbReference>
<dbReference type="RefSeq" id="WP_189167927.1">
    <property type="nucleotide sequence ID" value="NZ_BMQB01000001.1"/>
</dbReference>
<feature type="domain" description="MPN" evidence="9">
    <location>
        <begin position="101"/>
        <end position="218"/>
    </location>
</feature>
<dbReference type="GO" id="GO:0006508">
    <property type="term" value="P:proteolysis"/>
    <property type="evidence" value="ECO:0007669"/>
    <property type="project" value="UniProtKB-KW"/>
</dbReference>